<evidence type="ECO:0000256" key="1">
    <source>
        <dbReference type="SAM" id="MobiDB-lite"/>
    </source>
</evidence>
<protein>
    <submittedName>
        <fullName evidence="2">Uncharacterized protein</fullName>
    </submittedName>
</protein>
<dbReference type="EMBL" id="CP000010">
    <property type="protein sequence ID" value="AAU48774.1"/>
    <property type="molecule type" value="Genomic_DNA"/>
</dbReference>
<sequence length="92" mass="10558">MRGGTRIDWHHCPRAAMRRMRVAPPQHAFCDNDSPSHEYGRMSCRPLAHPPAPDRRTRIADGFAGFSHAARTRSRSRSQSQSQRYQAIETTR</sequence>
<feature type="region of interest" description="Disordered" evidence="1">
    <location>
        <begin position="39"/>
        <end position="92"/>
    </location>
</feature>
<proteinExistence type="predicted"/>
<organism evidence="2 3">
    <name type="scientific">Burkholderia mallei (strain ATCC 23344)</name>
    <dbReference type="NCBI Taxonomy" id="243160"/>
    <lineage>
        <taxon>Bacteria</taxon>
        <taxon>Pseudomonadati</taxon>
        <taxon>Pseudomonadota</taxon>
        <taxon>Betaproteobacteria</taxon>
        <taxon>Burkholderiales</taxon>
        <taxon>Burkholderiaceae</taxon>
        <taxon>Burkholderia</taxon>
        <taxon>pseudomallei group</taxon>
    </lineage>
</organism>
<dbReference type="KEGG" id="bma:BMA0398"/>
<evidence type="ECO:0000313" key="3">
    <source>
        <dbReference type="Proteomes" id="UP000006693"/>
    </source>
</evidence>
<name>A0A0H2WHT8_BURMA</name>
<keyword evidence="3" id="KW-1185">Reference proteome</keyword>
<dbReference type="AlphaFoldDB" id="A0A0H2WHT8"/>
<dbReference type="HOGENOM" id="CLU_2407633_0_0_4"/>
<evidence type="ECO:0000313" key="2">
    <source>
        <dbReference type="EMBL" id="AAU48774.1"/>
    </source>
</evidence>
<gene>
    <name evidence="2" type="ordered locus">BMA0398</name>
</gene>
<dbReference type="Proteomes" id="UP000006693">
    <property type="component" value="Chromosome 1"/>
</dbReference>
<reference evidence="2 3" key="1">
    <citation type="journal article" date="2004" name="Proc. Natl. Acad. Sci. U.S.A.">
        <title>Structural flexibility in the Burkholderia mallei genome.</title>
        <authorList>
            <person name="Nierman W.C."/>
            <person name="DeShazer D."/>
            <person name="Kim H.S."/>
            <person name="Tettelin H."/>
            <person name="Nelson K.E."/>
            <person name="Feldblyum T."/>
            <person name="Ulrich R.L."/>
            <person name="Ronning C.M."/>
            <person name="Brinkac L.M."/>
            <person name="Daugherty S.C."/>
            <person name="Davidsen T.D."/>
            <person name="Deboy R.T."/>
            <person name="Dimitrov G."/>
            <person name="Dodson R.J."/>
            <person name="Durkin A.S."/>
            <person name="Gwinn M.L."/>
            <person name="Haft D.H."/>
            <person name="Khouri H."/>
            <person name="Kolonay J.F."/>
            <person name="Madupu R."/>
            <person name="Mohammoud Y."/>
            <person name="Nelson W.C."/>
            <person name="Radune D."/>
            <person name="Romero C.M."/>
            <person name="Sarria S."/>
            <person name="Selengut J."/>
            <person name="Shamblin C."/>
            <person name="Sullivan S.A."/>
            <person name="White O."/>
            <person name="Yu Y."/>
            <person name="Zafar N."/>
            <person name="Zhou L."/>
            <person name="Fraser C.M."/>
        </authorList>
    </citation>
    <scope>NUCLEOTIDE SEQUENCE [LARGE SCALE GENOMIC DNA]</scope>
    <source>
        <strain evidence="2 3">ATCC 23344</strain>
    </source>
</reference>
<accession>A0A0H2WHT8</accession>